<keyword evidence="2" id="KW-1133">Transmembrane helix</keyword>
<evidence type="ECO:0000313" key="4">
    <source>
        <dbReference type="EMBL" id="CAF1254325.1"/>
    </source>
</evidence>
<dbReference type="Proteomes" id="UP000663889">
    <property type="component" value="Unassembled WGS sequence"/>
</dbReference>
<feature type="domain" description="Fatty acid desaturase" evidence="3">
    <location>
        <begin position="89"/>
        <end position="320"/>
    </location>
</feature>
<feature type="region of interest" description="Disordered" evidence="1">
    <location>
        <begin position="1"/>
        <end position="34"/>
    </location>
</feature>
<gene>
    <name evidence="4" type="ORF">SEV965_LOCUS23901</name>
</gene>
<comment type="caution">
    <text evidence="4">The sequence shown here is derived from an EMBL/GenBank/DDBJ whole genome shotgun (WGS) entry which is preliminary data.</text>
</comment>
<reference evidence="4" key="1">
    <citation type="submission" date="2021-02" db="EMBL/GenBank/DDBJ databases">
        <authorList>
            <person name="Nowell W R."/>
        </authorList>
    </citation>
    <scope>NUCLEOTIDE SEQUENCE</scope>
</reference>
<sequence>MKEKKNVSIVDDIQSKSSSRQSSNNQVTPRNGFLSKDPQIQAQIKALMKTNIIYTLLALICDWGIIIKLATLSWIAFHQYGVTTYTIFAYIIVCFIIASRQRGLECLIHEATHMNLTRNILANDIIGWIFAALPLGHNLITERQSHIVGHHKHFWEHGLDLDFQRYQDIGVDQLSAKSLKQLMHILIRSFVPYVNSVIPAFFIPKNEKLSHFFLRISFWWSIILIFALYNLLTPLIIYWFVPFLTFLTIIRYIGEISEHASLGCTNPFQSTRNNLGWFNEYFIHPHGDGYHVVHHLYAKIPFFRLASAHRLLMKDPIYAQQGHHCNAFILTDSKMHTTFTSLSKGAN</sequence>
<evidence type="ECO:0000313" key="5">
    <source>
        <dbReference type="Proteomes" id="UP000663889"/>
    </source>
</evidence>
<protein>
    <recommendedName>
        <fullName evidence="3">Fatty acid desaturase domain-containing protein</fullName>
    </recommendedName>
</protein>
<evidence type="ECO:0000256" key="1">
    <source>
        <dbReference type="SAM" id="MobiDB-lite"/>
    </source>
</evidence>
<evidence type="ECO:0000259" key="3">
    <source>
        <dbReference type="Pfam" id="PF00487"/>
    </source>
</evidence>
<feature type="transmembrane region" description="Helical" evidence="2">
    <location>
        <begin position="82"/>
        <end position="99"/>
    </location>
</feature>
<feature type="compositionally biased region" description="Low complexity" evidence="1">
    <location>
        <begin position="15"/>
        <end position="26"/>
    </location>
</feature>
<dbReference type="InterPro" id="IPR005804">
    <property type="entry name" value="FA_desaturase_dom"/>
</dbReference>
<dbReference type="AlphaFoldDB" id="A0A815AGH5"/>
<keyword evidence="2" id="KW-0472">Membrane</keyword>
<organism evidence="4 5">
    <name type="scientific">Rotaria sordida</name>
    <dbReference type="NCBI Taxonomy" id="392033"/>
    <lineage>
        <taxon>Eukaryota</taxon>
        <taxon>Metazoa</taxon>
        <taxon>Spiralia</taxon>
        <taxon>Gnathifera</taxon>
        <taxon>Rotifera</taxon>
        <taxon>Eurotatoria</taxon>
        <taxon>Bdelloidea</taxon>
        <taxon>Philodinida</taxon>
        <taxon>Philodinidae</taxon>
        <taxon>Rotaria</taxon>
    </lineage>
</organism>
<proteinExistence type="predicted"/>
<accession>A0A815AGH5</accession>
<dbReference type="GO" id="GO:0006629">
    <property type="term" value="P:lipid metabolic process"/>
    <property type="evidence" value="ECO:0007669"/>
    <property type="project" value="InterPro"/>
</dbReference>
<feature type="transmembrane region" description="Helical" evidence="2">
    <location>
        <begin position="52"/>
        <end position="76"/>
    </location>
</feature>
<feature type="transmembrane region" description="Helical" evidence="2">
    <location>
        <begin position="185"/>
        <end position="203"/>
    </location>
</feature>
<dbReference type="EMBL" id="CAJNOU010001806">
    <property type="protein sequence ID" value="CAF1254325.1"/>
    <property type="molecule type" value="Genomic_DNA"/>
</dbReference>
<keyword evidence="2" id="KW-0812">Transmembrane</keyword>
<dbReference type="Pfam" id="PF00487">
    <property type="entry name" value="FA_desaturase"/>
    <property type="match status" value="1"/>
</dbReference>
<evidence type="ECO:0000256" key="2">
    <source>
        <dbReference type="SAM" id="Phobius"/>
    </source>
</evidence>
<name>A0A815AGH5_9BILA</name>